<reference evidence="13" key="1">
    <citation type="submission" date="2022-09" db="EMBL/GenBank/DDBJ databases">
        <title>Novosphingobium sp. Nov., a polycyclic aromatic hydrocarbon-degrading bacterium isolated form mangrove sediments in HongKong.</title>
        <authorList>
            <person name="Hu Z."/>
        </authorList>
    </citation>
    <scope>NUCLEOTIDE SEQUENCE</scope>
    <source>
        <strain evidence="13">HK4-1</strain>
    </source>
</reference>
<proteinExistence type="predicted"/>
<comment type="subunit">
    <text evidence="3">Heterodimer of an alpha and a beta chain.</text>
</comment>
<dbReference type="Gene3D" id="3.40.50.970">
    <property type="match status" value="1"/>
</dbReference>
<evidence type="ECO:0000256" key="1">
    <source>
        <dbReference type="ARBA" id="ARBA00001938"/>
    </source>
</evidence>
<dbReference type="Proteomes" id="UP001165583">
    <property type="component" value="Unassembled WGS sequence"/>
</dbReference>
<dbReference type="Pfam" id="PF02779">
    <property type="entry name" value="Transket_pyr"/>
    <property type="match status" value="1"/>
</dbReference>
<accession>A0ABT2I4K9</accession>
<dbReference type="SUPFAM" id="SSF52922">
    <property type="entry name" value="TK C-terminal domain-like"/>
    <property type="match status" value="1"/>
</dbReference>
<evidence type="ECO:0000256" key="2">
    <source>
        <dbReference type="ARBA" id="ARBA00001964"/>
    </source>
</evidence>
<dbReference type="InterPro" id="IPR029061">
    <property type="entry name" value="THDP-binding"/>
</dbReference>
<dbReference type="InterPro" id="IPR005475">
    <property type="entry name" value="Transketolase-like_Pyr-bd"/>
</dbReference>
<evidence type="ECO:0000256" key="9">
    <source>
        <dbReference type="ARBA" id="ARBA00023317"/>
    </source>
</evidence>
<keyword evidence="8 10" id="KW-0786">Thiamine pyrophosphate</keyword>
<feature type="domain" description="Lipoyl-binding" evidence="12">
    <location>
        <begin position="2"/>
        <end position="78"/>
    </location>
</feature>
<dbReference type="InterPro" id="IPR000089">
    <property type="entry name" value="Biotin_lipoyl"/>
</dbReference>
<dbReference type="NCBIfam" id="NF006667">
    <property type="entry name" value="PRK09212.1"/>
    <property type="match status" value="1"/>
</dbReference>
<keyword evidence="14" id="KW-1185">Reference proteome</keyword>
<evidence type="ECO:0000256" key="7">
    <source>
        <dbReference type="ARBA" id="ARBA00023002"/>
    </source>
</evidence>
<dbReference type="PANTHER" id="PTHR11624">
    <property type="entry name" value="DEHYDROGENASE RELATED"/>
    <property type="match status" value="1"/>
</dbReference>
<dbReference type="PANTHER" id="PTHR11624:SF96">
    <property type="entry name" value="PYRUVATE DEHYDROGENASE E1 COMPONENT SUBUNIT BETA, MITOCHONDRIAL"/>
    <property type="match status" value="1"/>
</dbReference>
<evidence type="ECO:0000313" key="13">
    <source>
        <dbReference type="EMBL" id="MCT2399568.1"/>
    </source>
</evidence>
<dbReference type="InterPro" id="IPR003016">
    <property type="entry name" value="2-oxoA_DH_lipoyl-BS"/>
</dbReference>
<dbReference type="SUPFAM" id="SSF52518">
    <property type="entry name" value="Thiamin diphosphate-binding fold (THDP-binding)"/>
    <property type="match status" value="1"/>
</dbReference>
<evidence type="ECO:0000256" key="6">
    <source>
        <dbReference type="ARBA" id="ARBA00022823"/>
    </source>
</evidence>
<dbReference type="SUPFAM" id="SSF51230">
    <property type="entry name" value="Single hybrid motif"/>
    <property type="match status" value="1"/>
</dbReference>
<feature type="compositionally biased region" description="Low complexity" evidence="11">
    <location>
        <begin position="87"/>
        <end position="117"/>
    </location>
</feature>
<dbReference type="NCBIfam" id="NF008854">
    <property type="entry name" value="PRK11892.1"/>
    <property type="match status" value="1"/>
</dbReference>
<dbReference type="InterPro" id="IPR011053">
    <property type="entry name" value="Single_hybrid_motif"/>
</dbReference>
<dbReference type="PROSITE" id="PS00189">
    <property type="entry name" value="LIPOYL"/>
    <property type="match status" value="1"/>
</dbReference>
<dbReference type="EC" id="1.2.4.1" evidence="4 10"/>
<comment type="cofactor">
    <cofactor evidence="1">
        <name>(R)-lipoate</name>
        <dbReference type="ChEBI" id="CHEBI:83088"/>
    </cofactor>
</comment>
<dbReference type="Gene3D" id="2.40.50.100">
    <property type="match status" value="1"/>
</dbReference>
<dbReference type="Gene3D" id="3.40.50.920">
    <property type="match status" value="1"/>
</dbReference>
<comment type="caution">
    <text evidence="13">The sequence shown here is derived from an EMBL/GenBank/DDBJ whole genome shotgun (WGS) entry which is preliminary data.</text>
</comment>
<dbReference type="CDD" id="cd06849">
    <property type="entry name" value="lipoyl_domain"/>
    <property type="match status" value="1"/>
</dbReference>
<evidence type="ECO:0000259" key="12">
    <source>
        <dbReference type="PROSITE" id="PS50968"/>
    </source>
</evidence>
<dbReference type="EMBL" id="JANZXA010000004">
    <property type="protein sequence ID" value="MCT2399568.1"/>
    <property type="molecule type" value="Genomic_DNA"/>
</dbReference>
<dbReference type="InterPro" id="IPR033248">
    <property type="entry name" value="Transketolase_C"/>
</dbReference>
<keyword evidence="9 10" id="KW-0670">Pyruvate</keyword>
<dbReference type="RefSeq" id="WP_260045665.1">
    <property type="nucleotide sequence ID" value="NZ_JANZXA010000004.1"/>
</dbReference>
<dbReference type="PROSITE" id="PS50968">
    <property type="entry name" value="BIOTINYL_LIPOYL"/>
    <property type="match status" value="1"/>
</dbReference>
<keyword evidence="7 10" id="KW-0560">Oxidoreductase</keyword>
<name>A0ABT2I4K9_9SPHN</name>
<comment type="cofactor">
    <cofactor evidence="2 10">
        <name>thiamine diphosphate</name>
        <dbReference type="ChEBI" id="CHEBI:58937"/>
    </cofactor>
</comment>
<dbReference type="CDD" id="cd07036">
    <property type="entry name" value="TPP_PYR_E1-PDHc-beta_like"/>
    <property type="match status" value="1"/>
</dbReference>
<protein>
    <recommendedName>
        <fullName evidence="5 10">Pyruvate dehydrogenase E1 component subunit beta</fullName>
        <ecNumber evidence="4 10">1.2.4.1</ecNumber>
    </recommendedName>
</protein>
<comment type="catalytic activity">
    <reaction evidence="10">
        <text>N(6)-[(R)-lipoyl]-L-lysyl-[protein] + pyruvate + H(+) = N(6)-[(R)-S(8)-acetyldihydrolipoyl]-L-lysyl-[protein] + CO2</text>
        <dbReference type="Rhea" id="RHEA:19189"/>
        <dbReference type="Rhea" id="RHEA-COMP:10474"/>
        <dbReference type="Rhea" id="RHEA-COMP:10478"/>
        <dbReference type="ChEBI" id="CHEBI:15361"/>
        <dbReference type="ChEBI" id="CHEBI:15378"/>
        <dbReference type="ChEBI" id="CHEBI:16526"/>
        <dbReference type="ChEBI" id="CHEBI:83099"/>
        <dbReference type="ChEBI" id="CHEBI:83111"/>
        <dbReference type="EC" id="1.2.4.1"/>
    </reaction>
</comment>
<dbReference type="SMART" id="SM00861">
    <property type="entry name" value="Transket_pyr"/>
    <property type="match status" value="1"/>
</dbReference>
<dbReference type="InterPro" id="IPR009014">
    <property type="entry name" value="Transketo_C/PFOR_II"/>
</dbReference>
<feature type="region of interest" description="Disordered" evidence="11">
    <location>
        <begin position="87"/>
        <end position="133"/>
    </location>
</feature>
<evidence type="ECO:0000256" key="10">
    <source>
        <dbReference type="RuleBase" id="RU364074"/>
    </source>
</evidence>
<comment type="function">
    <text evidence="10">The pyruvate dehydrogenase complex catalyzes the overall conversion of pyruvate to acetyl-CoA and CO2.</text>
</comment>
<dbReference type="GO" id="GO:0004739">
    <property type="term" value="F:pyruvate dehydrogenase (acetyl-transferring) activity"/>
    <property type="evidence" value="ECO:0007669"/>
    <property type="project" value="UniProtKB-EC"/>
</dbReference>
<gene>
    <name evidence="13" type="ORF">NZK81_08400</name>
</gene>
<evidence type="ECO:0000256" key="5">
    <source>
        <dbReference type="ARBA" id="ARBA00016138"/>
    </source>
</evidence>
<evidence type="ECO:0000256" key="11">
    <source>
        <dbReference type="SAM" id="MobiDB-lite"/>
    </source>
</evidence>
<evidence type="ECO:0000256" key="8">
    <source>
        <dbReference type="ARBA" id="ARBA00023052"/>
    </source>
</evidence>
<dbReference type="InterPro" id="IPR027110">
    <property type="entry name" value="PDHB_mito-type"/>
</dbReference>
<evidence type="ECO:0000313" key="14">
    <source>
        <dbReference type="Proteomes" id="UP001165583"/>
    </source>
</evidence>
<evidence type="ECO:0000256" key="4">
    <source>
        <dbReference type="ARBA" id="ARBA00012281"/>
    </source>
</evidence>
<dbReference type="Pfam" id="PF02780">
    <property type="entry name" value="Transketolase_C"/>
    <property type="match status" value="1"/>
</dbReference>
<organism evidence="13 14">
    <name type="scientific">Novosphingobium mangrovi</name>
    <name type="common">ex Huang et al. 2023</name>
    <dbReference type="NCBI Taxonomy" id="2976432"/>
    <lineage>
        <taxon>Bacteria</taxon>
        <taxon>Pseudomonadati</taxon>
        <taxon>Pseudomonadota</taxon>
        <taxon>Alphaproteobacteria</taxon>
        <taxon>Sphingomonadales</taxon>
        <taxon>Sphingomonadaceae</taxon>
        <taxon>Novosphingobium</taxon>
    </lineage>
</organism>
<keyword evidence="6" id="KW-0450">Lipoyl</keyword>
<sequence>MAIELKMPALSPTMEEGKLAKWLVKEGDEVSSGDILAEIETDKATMEFEAVDEGTVGKIVVPEGTEGVKVGTVIAVLAGEGEDASSVAAPAPKAEAAPAPASAAKPAARAEAPAPALARKDPEIPHGTNMKTSTVREALRDAMAEEMRRDERVFVMGEEVAQYQGAYKVTQGLLEEFGDKRVIDTPITEYGFAGIGTGAAMGGLRPIVEFMTFNFAMQAIDHIINSAAKTNYMSGGQMRCPVVFRGPNGAASRVGAQHSQNYGPWYAHVPGLVVIAPYDASDAKGLLKAAIRCEDPVVFLENELVYGRSFELPELDDHILPIGKARVMREGKDVTIVSYSIGVGIALEAAETLAGEGIDAEVLDLRTLRPLDKQAVLESLAKTNRLVVAEEGFPICSIASEISAICMEEGFDNLDAPVVRVCNEDVPLPYAANLEKAALIDAARVIEAVKKVCYR</sequence>
<dbReference type="Pfam" id="PF00364">
    <property type="entry name" value="Biotin_lipoyl"/>
    <property type="match status" value="1"/>
</dbReference>
<evidence type="ECO:0000256" key="3">
    <source>
        <dbReference type="ARBA" id="ARBA00011870"/>
    </source>
</evidence>